<dbReference type="Pfam" id="PF09225">
    <property type="entry name" value="Endonuc-PvuII"/>
    <property type="match status" value="1"/>
</dbReference>
<name>A0A455SXF4_9CHLR</name>
<dbReference type="AlphaFoldDB" id="A0A455SXF4"/>
<evidence type="ECO:0000313" key="1">
    <source>
        <dbReference type="EMBL" id="BBH92198.1"/>
    </source>
</evidence>
<dbReference type="EMBL" id="AP019377">
    <property type="protein sequence ID" value="BBH92198.1"/>
    <property type="molecule type" value="Genomic_DNA"/>
</dbReference>
<protein>
    <submittedName>
        <fullName evidence="1">Uncharacterized protein</fullName>
    </submittedName>
</protein>
<sequence length="112" mass="13309">MKTVNLALHRNRGVTTHHHLTEEIIDKYQSVYAWYIGLYKDIELQSVWKVPPHLLEPLFLEWRKRIRQQGGRPLNNPKIPLRYVFQGTCVYRQVTDDRQPLFSGLEPPDGWT</sequence>
<dbReference type="SUPFAM" id="SSF52980">
    <property type="entry name" value="Restriction endonuclease-like"/>
    <property type="match status" value="1"/>
</dbReference>
<organism evidence="1">
    <name type="scientific">Thermogemmatispora argillosa</name>
    <dbReference type="NCBI Taxonomy" id="2045280"/>
    <lineage>
        <taxon>Bacteria</taxon>
        <taxon>Bacillati</taxon>
        <taxon>Chloroflexota</taxon>
        <taxon>Ktedonobacteria</taxon>
        <taxon>Thermogemmatisporales</taxon>
        <taxon>Thermogemmatisporaceae</taxon>
        <taxon>Thermogemmatispora</taxon>
    </lineage>
</organism>
<dbReference type="InterPro" id="IPR038402">
    <property type="entry name" value="PvuII_sf"/>
</dbReference>
<proteinExistence type="predicted"/>
<dbReference type="InterPro" id="IPR011335">
    <property type="entry name" value="Restrct_endonuc-II-like"/>
</dbReference>
<accession>A0A455SXF4</accession>
<reference evidence="1" key="1">
    <citation type="submission" date="2018-12" db="EMBL/GenBank/DDBJ databases">
        <title>Novel natural products biosynthetic potential of the class Ktedonobacteria.</title>
        <authorList>
            <person name="Zheng Y."/>
            <person name="Saitou A."/>
            <person name="Wang C.M."/>
            <person name="Toyoda A."/>
            <person name="Minakuchi Y."/>
            <person name="Sekiguchi Y."/>
            <person name="Ueda K."/>
            <person name="Takano H."/>
            <person name="Sakai Y."/>
            <person name="Yokota A."/>
            <person name="Yabe S."/>
        </authorList>
    </citation>
    <scope>NUCLEOTIDE SEQUENCE</scope>
    <source>
        <strain evidence="1">A3-2</strain>
    </source>
</reference>
<gene>
    <name evidence="1" type="ORF">KTA_03970</name>
</gene>
<dbReference type="Gene3D" id="3.40.210.10">
    <property type="entry name" value="PVUII Endonuclease, subunit A"/>
    <property type="match status" value="1"/>
</dbReference>
<dbReference type="InterPro" id="IPR015306">
    <property type="entry name" value="Restrct_endonuc_II_PvuII"/>
</dbReference>